<name>A0A2J0KZH1_9BACT</name>
<proteinExistence type="predicted"/>
<sequence>MNTKNLKIDLESLKDIFGTEKDVIFALEINKGWIKSALSKRQKEKYEIIDISAERVDPESESSTAEAIKKLITPHRSNRFTLLVSLPRHSVTLRYQKLPSTDPNEIEKMVRLQAVKQIPYPQDELVISYKILKKENDGYSKVMLVVLNKDMLNKYLAPLKINGLEPEFIALSSEAIGEYSVITKAVAAGPTDDVSVLLDIDLFFTELQIHHDGSLIFSRSLGHGLQSIEDKAKIRDWIDEIKLSLNTYEHEEDPKDISEVIVTGGAGKDESDIKEILEKELKLPVKVVPQLVNIKISANAKAKFENSGHPLSFSSVLALASDYKKLQINLLPASIQSIQKKKTKYRNLAKIAILSGCLLLVIVGLFFKKLHDKEVYLKILKQKLQVIAPEADNLDKKSKMSRMVVQKLKAEGSCLDIIREVYAVTPSNIYLTQVIFDRGKGVTLKGSSPGMAQVFGYISTLEKSKYFKDVQLRYASKRKTKNSDLTDFEVYSPLESF</sequence>
<dbReference type="Proteomes" id="UP000230052">
    <property type="component" value="Unassembled WGS sequence"/>
</dbReference>
<comment type="caution">
    <text evidence="2">The sequence shown here is derived from an EMBL/GenBank/DDBJ whole genome shotgun (WGS) entry which is preliminary data.</text>
</comment>
<evidence type="ECO:0000256" key="1">
    <source>
        <dbReference type="SAM" id="Phobius"/>
    </source>
</evidence>
<dbReference type="InterPro" id="IPR007813">
    <property type="entry name" value="PilN"/>
</dbReference>
<reference evidence="2 3" key="1">
    <citation type="submission" date="2017-09" db="EMBL/GenBank/DDBJ databases">
        <title>Depth-based differentiation of microbial function through sediment-hosted aquifers and enrichment of novel symbionts in the deep terrestrial subsurface.</title>
        <authorList>
            <person name="Probst A.J."/>
            <person name="Ladd B."/>
            <person name="Jarett J.K."/>
            <person name="Geller-Mcgrath D.E."/>
            <person name="Sieber C.M."/>
            <person name="Emerson J.B."/>
            <person name="Anantharaman K."/>
            <person name="Thomas B.C."/>
            <person name="Malmstrom R."/>
            <person name="Stieglmeier M."/>
            <person name="Klingl A."/>
            <person name="Woyke T."/>
            <person name="Ryan C.M."/>
            <person name="Banfield J.F."/>
        </authorList>
    </citation>
    <scope>NUCLEOTIDE SEQUENCE [LARGE SCALE GENOMIC DNA]</scope>
    <source>
        <strain evidence="2">CG07_land_8_20_14_0_80_42_15</strain>
    </source>
</reference>
<dbReference type="EMBL" id="PEWV01000067">
    <property type="protein sequence ID" value="PIU41213.1"/>
    <property type="molecule type" value="Genomic_DNA"/>
</dbReference>
<dbReference type="SUPFAM" id="SSF53067">
    <property type="entry name" value="Actin-like ATPase domain"/>
    <property type="match status" value="1"/>
</dbReference>
<dbReference type="InterPro" id="IPR050696">
    <property type="entry name" value="FtsA/MreB"/>
</dbReference>
<dbReference type="Pfam" id="PF11104">
    <property type="entry name" value="PilM_2"/>
    <property type="match status" value="1"/>
</dbReference>
<dbReference type="Gene3D" id="3.30.1490.300">
    <property type="match status" value="1"/>
</dbReference>
<evidence type="ECO:0000313" key="3">
    <source>
        <dbReference type="Proteomes" id="UP000230052"/>
    </source>
</evidence>
<dbReference type="InterPro" id="IPR005883">
    <property type="entry name" value="PilM"/>
</dbReference>
<keyword evidence="1" id="KW-1133">Transmembrane helix</keyword>
<protein>
    <recommendedName>
        <fullName evidence="4">SHS2 domain-containing protein</fullName>
    </recommendedName>
</protein>
<evidence type="ECO:0000313" key="2">
    <source>
        <dbReference type="EMBL" id="PIU41213.1"/>
    </source>
</evidence>
<dbReference type="Pfam" id="PF05137">
    <property type="entry name" value="PilN"/>
    <property type="match status" value="1"/>
</dbReference>
<dbReference type="InterPro" id="IPR043129">
    <property type="entry name" value="ATPase_NBD"/>
</dbReference>
<accession>A0A2J0KZH1</accession>
<feature type="transmembrane region" description="Helical" evidence="1">
    <location>
        <begin position="348"/>
        <end position="367"/>
    </location>
</feature>
<gene>
    <name evidence="2" type="ORF">COS99_06675</name>
</gene>
<organism evidence="2 3">
    <name type="scientific">Candidatus Aquitaenariimonas noxiae</name>
    <dbReference type="NCBI Taxonomy" id="1974741"/>
    <lineage>
        <taxon>Bacteria</taxon>
        <taxon>Pseudomonadati</taxon>
        <taxon>Candidatus Omnitrophota</taxon>
        <taxon>Candidatus Aquitaenariimonas</taxon>
    </lineage>
</organism>
<dbReference type="AlphaFoldDB" id="A0A2J0KZH1"/>
<keyword evidence="1" id="KW-0812">Transmembrane</keyword>
<evidence type="ECO:0008006" key="4">
    <source>
        <dbReference type="Google" id="ProtNLM"/>
    </source>
</evidence>
<dbReference type="Gene3D" id="3.30.420.40">
    <property type="match status" value="4"/>
</dbReference>
<keyword evidence="1" id="KW-0472">Membrane</keyword>
<dbReference type="PANTHER" id="PTHR32432:SF3">
    <property type="entry name" value="ETHANOLAMINE UTILIZATION PROTEIN EUTJ"/>
    <property type="match status" value="1"/>
</dbReference>
<dbReference type="PANTHER" id="PTHR32432">
    <property type="entry name" value="CELL DIVISION PROTEIN FTSA-RELATED"/>
    <property type="match status" value="1"/>
</dbReference>